<evidence type="ECO:0000313" key="2">
    <source>
        <dbReference type="Proteomes" id="UP000827872"/>
    </source>
</evidence>
<gene>
    <name evidence="1" type="ORF">K3G42_019924</name>
</gene>
<organism evidence="1 2">
    <name type="scientific">Sphaerodactylus townsendi</name>
    <dbReference type="NCBI Taxonomy" id="933632"/>
    <lineage>
        <taxon>Eukaryota</taxon>
        <taxon>Metazoa</taxon>
        <taxon>Chordata</taxon>
        <taxon>Craniata</taxon>
        <taxon>Vertebrata</taxon>
        <taxon>Euteleostomi</taxon>
        <taxon>Lepidosauria</taxon>
        <taxon>Squamata</taxon>
        <taxon>Bifurcata</taxon>
        <taxon>Gekkota</taxon>
        <taxon>Sphaerodactylidae</taxon>
        <taxon>Sphaerodactylus</taxon>
    </lineage>
</organism>
<keyword evidence="2" id="KW-1185">Reference proteome</keyword>
<comment type="caution">
    <text evidence="1">The sequence shown here is derived from an EMBL/GenBank/DDBJ whole genome shotgun (WGS) entry which is preliminary data.</text>
</comment>
<dbReference type="EMBL" id="CM037618">
    <property type="protein sequence ID" value="KAH7999869.1"/>
    <property type="molecule type" value="Genomic_DNA"/>
</dbReference>
<name>A0ACB8F4Q0_9SAUR</name>
<reference evidence="1" key="1">
    <citation type="submission" date="2021-08" db="EMBL/GenBank/DDBJ databases">
        <title>The first chromosome-level gecko genome reveals the dynamic sex chromosomes of Neotropical dwarf geckos (Sphaerodactylidae: Sphaerodactylus).</title>
        <authorList>
            <person name="Pinto B.J."/>
            <person name="Keating S.E."/>
            <person name="Gamble T."/>
        </authorList>
    </citation>
    <scope>NUCLEOTIDE SEQUENCE</scope>
    <source>
        <strain evidence="1">TG3544</strain>
    </source>
</reference>
<dbReference type="Proteomes" id="UP000827872">
    <property type="component" value="Linkage Group LG05"/>
</dbReference>
<protein>
    <submittedName>
        <fullName evidence="1">Uncharacterized protein</fullName>
    </submittedName>
</protein>
<accession>A0ACB8F4Q0</accession>
<proteinExistence type="predicted"/>
<sequence length="151" mass="16699">MREGESVISNLTHEEAEEIEANQQNFLAVAFGRVIVQGRAAPILALWSNRFVVFVILHRVGRIALPNNSWEQTKLRYGEKQNPADESAAAAAACRLLAQALGSQRGGGRGWRIHRLLLLSLTCSRLFKSGLKFFTPSQAEKGEGKKVRDSL</sequence>
<evidence type="ECO:0000313" key="1">
    <source>
        <dbReference type="EMBL" id="KAH7999869.1"/>
    </source>
</evidence>